<evidence type="ECO:0000256" key="4">
    <source>
        <dbReference type="ARBA" id="ARBA00022679"/>
    </source>
</evidence>
<evidence type="ECO:0000256" key="6">
    <source>
        <dbReference type="ARBA" id="ARBA00023136"/>
    </source>
</evidence>
<dbReference type="Proteomes" id="UP000252669">
    <property type="component" value="Unassembled WGS sequence"/>
</dbReference>
<gene>
    <name evidence="7" type="ORF">CRU91_00265</name>
</gene>
<dbReference type="EMBL" id="PDKB01000001">
    <property type="protein sequence ID" value="RBQ30112.1"/>
    <property type="molecule type" value="Genomic_DNA"/>
</dbReference>
<dbReference type="InterPro" id="IPR043148">
    <property type="entry name" value="TagF_C"/>
</dbReference>
<dbReference type="GO" id="GO:0005886">
    <property type="term" value="C:plasma membrane"/>
    <property type="evidence" value="ECO:0007669"/>
    <property type="project" value="UniProtKB-SubCell"/>
</dbReference>
<dbReference type="Gene3D" id="3.40.50.720">
    <property type="entry name" value="NAD(P)-binding Rossmann-like Domain"/>
    <property type="match status" value="1"/>
</dbReference>
<keyword evidence="5" id="KW-0777">Teichoic acid biosynthesis</keyword>
<dbReference type="Gene3D" id="3.40.50.12580">
    <property type="match status" value="1"/>
</dbReference>
<accession>A0A366MXG3</accession>
<dbReference type="PANTHER" id="PTHR37316:SF3">
    <property type="entry name" value="TEICHOIC ACID GLYCEROL-PHOSPHATE TRANSFERASE"/>
    <property type="match status" value="1"/>
</dbReference>
<name>A0A366MXG3_9BACT</name>
<sequence>MISLKSFDNKVIYLAPHSPMTLALKNYLEVKNVNIKGFIDKNKEDTNIIKIEELANIEFDYIFILSPNHFNAIFQEYSKTINKDKIIQLSINNGKYKFNKTFNITQRDFFYIPKDIECKRNKFVFISKSFISANNKALYLYCIRNNIDTILLTDNNEQVKELKQNNLPYHLLNTKEADYEIAISKFIIFDQGNYTYLPNLHNSQSTVQLWHGVGLKKMSKMNNITYDYFISTSNWTNETNFKNIFNAKEFLNLGYPRNDIFFKEDDSLDLMFCDKQVYEIVKNNNYNKIILYMPTHRENNTEIALDLDRLNKKLQEINSLFIIKLHPFVLEFYKHTYNKLFSNIIFHNANGDIYPLLKYVDILVSDYSSIVYDFLLLNKPIIFYIYDIEDYIKNTNLLFDYNEYSSGIKVKNQDELENSFLQEDIYFKQRKKIKNLFFDEIAQDICSKNIIDKLLEKNI</sequence>
<dbReference type="InterPro" id="IPR043149">
    <property type="entry name" value="TagF_N"/>
</dbReference>
<keyword evidence="6" id="KW-0472">Membrane</keyword>
<dbReference type="RefSeq" id="WP_113892230.1">
    <property type="nucleotide sequence ID" value="NZ_JANJGA010000002.1"/>
</dbReference>
<comment type="subcellular location">
    <subcellularLocation>
        <location evidence="1">Cell membrane</location>
        <topology evidence="1">Peripheral membrane protein</topology>
    </subcellularLocation>
</comment>
<dbReference type="Pfam" id="PF04464">
    <property type="entry name" value="Glyphos_transf"/>
    <property type="match status" value="1"/>
</dbReference>
<evidence type="ECO:0008006" key="9">
    <source>
        <dbReference type="Google" id="ProtNLM"/>
    </source>
</evidence>
<dbReference type="InterPro" id="IPR051612">
    <property type="entry name" value="Teichoic_Acid_Biosynth"/>
</dbReference>
<keyword evidence="3" id="KW-1003">Cell membrane</keyword>
<evidence type="ECO:0000256" key="5">
    <source>
        <dbReference type="ARBA" id="ARBA00022944"/>
    </source>
</evidence>
<dbReference type="InterPro" id="IPR007554">
    <property type="entry name" value="Glycerophosphate_synth"/>
</dbReference>
<protein>
    <recommendedName>
        <fullName evidence="9">CDP-glycerol glycerophosphotransferase, TagB/SpsB family</fullName>
    </recommendedName>
</protein>
<keyword evidence="4" id="KW-0808">Transferase</keyword>
<evidence type="ECO:0000313" key="8">
    <source>
        <dbReference type="Proteomes" id="UP000252669"/>
    </source>
</evidence>
<dbReference type="SUPFAM" id="SSF53756">
    <property type="entry name" value="UDP-Glycosyltransferase/glycogen phosphorylase"/>
    <property type="match status" value="1"/>
</dbReference>
<evidence type="ECO:0000313" key="7">
    <source>
        <dbReference type="EMBL" id="RBQ30112.1"/>
    </source>
</evidence>
<dbReference type="GO" id="GO:0019350">
    <property type="term" value="P:teichoic acid biosynthetic process"/>
    <property type="evidence" value="ECO:0007669"/>
    <property type="project" value="UniProtKB-KW"/>
</dbReference>
<dbReference type="GO" id="GO:0047355">
    <property type="term" value="F:CDP-glycerol glycerophosphotransferase activity"/>
    <property type="evidence" value="ECO:0007669"/>
    <property type="project" value="InterPro"/>
</dbReference>
<comment type="similarity">
    <text evidence="2">Belongs to the CDP-glycerol glycerophosphotransferase family.</text>
</comment>
<dbReference type="Gene3D" id="3.40.50.11820">
    <property type="match status" value="1"/>
</dbReference>
<dbReference type="AlphaFoldDB" id="A0A366MXG3"/>
<keyword evidence="8" id="KW-1185">Reference proteome</keyword>
<evidence type="ECO:0000256" key="2">
    <source>
        <dbReference type="ARBA" id="ARBA00010488"/>
    </source>
</evidence>
<organism evidence="7 8">
    <name type="scientific">Aliarcobacter vitoriensis</name>
    <dbReference type="NCBI Taxonomy" id="2011099"/>
    <lineage>
        <taxon>Bacteria</taxon>
        <taxon>Pseudomonadati</taxon>
        <taxon>Campylobacterota</taxon>
        <taxon>Epsilonproteobacteria</taxon>
        <taxon>Campylobacterales</taxon>
        <taxon>Arcobacteraceae</taxon>
        <taxon>Aliarcobacter</taxon>
    </lineage>
</organism>
<dbReference type="PANTHER" id="PTHR37316">
    <property type="entry name" value="TEICHOIC ACID GLYCEROL-PHOSPHATE PRIMASE"/>
    <property type="match status" value="1"/>
</dbReference>
<reference evidence="7 8" key="1">
    <citation type="submission" date="2017-10" db="EMBL/GenBank/DDBJ databases">
        <title>Genomics of the genus Arcobacter.</title>
        <authorList>
            <person name="Perez-Cataluna A."/>
            <person name="Figueras M.J."/>
        </authorList>
    </citation>
    <scope>NUCLEOTIDE SEQUENCE [LARGE SCALE GENOMIC DNA]</scope>
    <source>
        <strain evidence="7 8">CECT 9230</strain>
    </source>
</reference>
<proteinExistence type="inferred from homology"/>
<evidence type="ECO:0000256" key="1">
    <source>
        <dbReference type="ARBA" id="ARBA00004202"/>
    </source>
</evidence>
<dbReference type="OrthoDB" id="2676521at2"/>
<evidence type="ECO:0000256" key="3">
    <source>
        <dbReference type="ARBA" id="ARBA00022475"/>
    </source>
</evidence>
<comment type="caution">
    <text evidence="7">The sequence shown here is derived from an EMBL/GenBank/DDBJ whole genome shotgun (WGS) entry which is preliminary data.</text>
</comment>